<evidence type="ECO:0000259" key="16">
    <source>
        <dbReference type="PROSITE" id="PS50055"/>
    </source>
</evidence>
<dbReference type="InterPro" id="IPR003961">
    <property type="entry name" value="FN3_dom"/>
</dbReference>
<gene>
    <name evidence="20" type="ORF">fugu_005061</name>
</gene>
<dbReference type="InterPro" id="IPR000242">
    <property type="entry name" value="PTP_cat"/>
</dbReference>
<dbReference type="FunFam" id="3.90.190.10:FF:000016">
    <property type="entry name" value="receptor-type tyrosine-protein phosphatase gamma isoform X1"/>
    <property type="match status" value="1"/>
</dbReference>
<evidence type="ECO:0000256" key="15">
    <source>
        <dbReference type="SAM" id="Phobius"/>
    </source>
</evidence>
<dbReference type="SMART" id="SM01057">
    <property type="entry name" value="Carb_anhydrase"/>
    <property type="match status" value="1"/>
</dbReference>
<keyword evidence="10 15" id="KW-0472">Membrane</keyword>
<dbReference type="InterPro" id="IPR001148">
    <property type="entry name" value="CA_dom"/>
</dbReference>
<evidence type="ECO:0000256" key="13">
    <source>
        <dbReference type="ARBA" id="ARBA00051722"/>
    </source>
</evidence>
<dbReference type="CDD" id="cd00063">
    <property type="entry name" value="FN3"/>
    <property type="match status" value="1"/>
</dbReference>
<protein>
    <recommendedName>
        <fullName evidence="3">protein-tyrosine-phosphatase</fullName>
        <ecNumber evidence="3">3.1.3.48</ecNumber>
    </recommendedName>
</protein>
<proteinExistence type="inferred from homology"/>
<sequence length="1287" mass="147107">SHGPQGWSASYPECAATNQSPVDISDQEALISEEYQELMLEKFSIESSNQTTMKNTGKTVAVLLKDDYFVRGAGLPGRFKAEKMEFHWGQSNGSAGSEHSINGRRFPVEMQIYLYNSDDFDSLGAAIKERRIISAMAVFFELGEKDNPAVDPIIQGLRRVVHHEKETSLRSFVLRDLLPSSIDGYYRYTGSLTTPPCSKLEAFYSIFTTEQQDHVKSVEYLRNNFRPPQDLYNRKVFKSAVKDAWQKDLTEVIGGPHGTEASRVCSSAPVGMKIQPLNQTALIVSWERPLTIYHPPIISYMVSYSWSKSDIADEKTFSKIGDQRTKAVISNVSPDVLYLFRVQAVCQRDMRSDFSQTLLFRANTTRIFEGSRIVKTGMVSGAAETEPFFHLVSARHGSHQLWFLYLDVLWHPFLHRLHGNGDGPLLQCQPGDRGIGGDKHLARRLRHQRRSHFLFAKFCGSHTVTSEYTEPHLFLRYCEDQHRAGSPLPKTPKQIAGGNSRHRKERRRRKLRKRAMESKMRRTQAEGRRREGSTTPASPDEQLVRAEKNLTDVNAASTQEPRHDSTEIQIPQSSTVSSKINSKGSEGKNIWPFFVHTDRTDLFNITRTPHPGMGRMVWIVPLVVVSALTLLCLIMLLIVMVYWKRFFQTAHFYVEESSSPRVVANENIPVIPIPDDMDAVPVKHFIKHVMELYKNNLQGFSEEFEEVQRCTADLKITAEHSNHPDNKHKNRYINIVAYDHSRVKLRALAGKDAKHSDYINANYVDGYNQPRAYIAAQGPLKSTFEDFWRMIWEQNTQIIIMITNLVEKGRRKCDQYWPMENSEQYGNIVVTLKSTKVHACYTLRRFLIRNTKVKKGQKGNPKGKLNERIVIQYHYTQWPDMGVPEYTLPVLTFINRSSAARTADMGPVLVHCSAGVGRTGTYIVIDSMLQQIKDKSSVSILDFLKHIRTQRNYLVQTEEQYVFIHDALMEDILRRETEVPASQLHGYVNNILTPSSTGRTQLEKQFRLLTQCNLRFVECFSAHKDSNKEKNRNSSVVPAERARVGLATLPGMKGTDYINASYIMGYFRSNEFIITQHPLPHTTTDFWRMIWDHNAQIIVMLPDNQGLAEDEFVYWPSREEAMNCIAFTVTLISKDRLCLSNEEQIIIHDFILEATQDDYVLEVRHFQCPKWPNPDAPLSSTFELISVIKEEAMTRDGPTIVHDEYGAVSAGMFCALTTLSQQLENEDVVDIYQVAKMINLMRPGVFTDIVSSTRTGPSIIFPTIPGERFKRKGPTCVDHVQHRRNNI</sequence>
<dbReference type="SUPFAM" id="SSF49265">
    <property type="entry name" value="Fibronectin type III"/>
    <property type="match status" value="1"/>
</dbReference>
<keyword evidence="11" id="KW-1015">Disulfide bond</keyword>
<dbReference type="PROSITE" id="PS50853">
    <property type="entry name" value="FN3"/>
    <property type="match status" value="1"/>
</dbReference>
<evidence type="ECO:0000259" key="19">
    <source>
        <dbReference type="PROSITE" id="PS51144"/>
    </source>
</evidence>
<comment type="catalytic activity">
    <reaction evidence="13">
        <text>O-phospho-L-tyrosyl-[protein] + H2O = L-tyrosyl-[protein] + phosphate</text>
        <dbReference type="Rhea" id="RHEA:10684"/>
        <dbReference type="Rhea" id="RHEA-COMP:10136"/>
        <dbReference type="Rhea" id="RHEA-COMP:20101"/>
        <dbReference type="ChEBI" id="CHEBI:15377"/>
        <dbReference type="ChEBI" id="CHEBI:43474"/>
        <dbReference type="ChEBI" id="CHEBI:46858"/>
        <dbReference type="ChEBI" id="CHEBI:61978"/>
        <dbReference type="EC" id="3.1.3.48"/>
    </reaction>
</comment>
<dbReference type="InterPro" id="IPR003595">
    <property type="entry name" value="Tyr_Pase_cat"/>
</dbReference>
<dbReference type="Gene3D" id="3.10.200.10">
    <property type="entry name" value="Alpha carbonic anhydrase"/>
    <property type="match status" value="1"/>
</dbReference>
<evidence type="ECO:0000256" key="3">
    <source>
        <dbReference type="ARBA" id="ARBA00013064"/>
    </source>
</evidence>
<dbReference type="Gene3D" id="2.60.40.10">
    <property type="entry name" value="Immunoglobulins"/>
    <property type="match status" value="1"/>
</dbReference>
<evidence type="ECO:0000256" key="10">
    <source>
        <dbReference type="ARBA" id="ARBA00023136"/>
    </source>
</evidence>
<evidence type="ECO:0000313" key="21">
    <source>
        <dbReference type="Proteomes" id="UP000516260"/>
    </source>
</evidence>
<dbReference type="SMART" id="SM00194">
    <property type="entry name" value="PTPc"/>
    <property type="match status" value="2"/>
</dbReference>
<feature type="compositionally biased region" description="Basic residues" evidence="14">
    <location>
        <begin position="500"/>
        <end position="513"/>
    </location>
</feature>
<dbReference type="PROSITE" id="PS50056">
    <property type="entry name" value="TYR_PHOSPHATASE_2"/>
    <property type="match status" value="1"/>
</dbReference>
<organism evidence="20 21">
    <name type="scientific">Takifugu bimaculatus</name>
    <dbReference type="NCBI Taxonomy" id="433685"/>
    <lineage>
        <taxon>Eukaryota</taxon>
        <taxon>Metazoa</taxon>
        <taxon>Chordata</taxon>
        <taxon>Craniata</taxon>
        <taxon>Vertebrata</taxon>
        <taxon>Euteleostomi</taxon>
        <taxon>Actinopterygii</taxon>
        <taxon>Neopterygii</taxon>
        <taxon>Teleostei</taxon>
        <taxon>Neoteleostei</taxon>
        <taxon>Acanthomorphata</taxon>
        <taxon>Eupercaria</taxon>
        <taxon>Tetraodontiformes</taxon>
        <taxon>Tetradontoidea</taxon>
        <taxon>Tetraodontidae</taxon>
        <taxon>Takifugu</taxon>
    </lineage>
</organism>
<dbReference type="SUPFAM" id="SSF52799">
    <property type="entry name" value="(Phosphotyrosine protein) phosphatases II"/>
    <property type="match status" value="2"/>
</dbReference>
<dbReference type="EMBL" id="SWLE01000018">
    <property type="protein sequence ID" value="TNM88807.1"/>
    <property type="molecule type" value="Genomic_DNA"/>
</dbReference>
<evidence type="ECO:0000256" key="9">
    <source>
        <dbReference type="ARBA" id="ARBA00022989"/>
    </source>
</evidence>
<dbReference type="GO" id="GO:0004725">
    <property type="term" value="F:protein tyrosine phosphatase activity"/>
    <property type="evidence" value="ECO:0007669"/>
    <property type="project" value="UniProtKB-EC"/>
</dbReference>
<dbReference type="GO" id="GO:0005886">
    <property type="term" value="C:plasma membrane"/>
    <property type="evidence" value="ECO:0007669"/>
    <property type="project" value="UniProtKB-ARBA"/>
</dbReference>
<keyword evidence="4 15" id="KW-0812">Transmembrane</keyword>
<dbReference type="InterPro" id="IPR036116">
    <property type="entry name" value="FN3_sf"/>
</dbReference>
<feature type="domain" description="Fibronectin type-III" evidence="18">
    <location>
        <begin position="268"/>
        <end position="367"/>
    </location>
</feature>
<comment type="similarity">
    <text evidence="2">Belongs to the protein-tyrosine phosphatase family. Receptor class 5 subfamily.</text>
</comment>
<dbReference type="PANTHER" id="PTHR19134">
    <property type="entry name" value="RECEPTOR-TYPE TYROSINE-PROTEIN PHOSPHATASE"/>
    <property type="match status" value="1"/>
</dbReference>
<comment type="subcellular location">
    <subcellularLocation>
        <location evidence="1">Membrane</location>
        <topology evidence="1">Single-pass type I membrane protein</topology>
    </subcellularLocation>
</comment>
<dbReference type="SUPFAM" id="SSF51069">
    <property type="entry name" value="Carbonic anhydrase"/>
    <property type="match status" value="1"/>
</dbReference>
<evidence type="ECO:0000256" key="8">
    <source>
        <dbReference type="ARBA" id="ARBA00022912"/>
    </source>
</evidence>
<dbReference type="SMART" id="SM00060">
    <property type="entry name" value="FN3"/>
    <property type="match status" value="1"/>
</dbReference>
<feature type="domain" description="Tyrosine specific protein phosphatases" evidence="17">
    <location>
        <begin position="891"/>
        <end position="962"/>
    </location>
</feature>
<dbReference type="SMART" id="SM00404">
    <property type="entry name" value="PTPc_motif"/>
    <property type="match status" value="2"/>
</dbReference>
<evidence type="ECO:0000256" key="7">
    <source>
        <dbReference type="ARBA" id="ARBA00022801"/>
    </source>
</evidence>
<dbReference type="Proteomes" id="UP000516260">
    <property type="component" value="Chromosome 5"/>
</dbReference>
<dbReference type="PROSITE" id="PS00383">
    <property type="entry name" value="TYR_PHOSPHATASE_1"/>
    <property type="match status" value="1"/>
</dbReference>
<evidence type="ECO:0000256" key="2">
    <source>
        <dbReference type="ARBA" id="ARBA00006246"/>
    </source>
</evidence>
<evidence type="ECO:0000256" key="4">
    <source>
        <dbReference type="ARBA" id="ARBA00022692"/>
    </source>
</evidence>
<keyword evidence="21" id="KW-1185">Reference proteome</keyword>
<feature type="domain" description="Tyrosine-protein phosphatase" evidence="16">
    <location>
        <begin position="700"/>
        <end position="971"/>
    </location>
</feature>
<feature type="transmembrane region" description="Helical" evidence="15">
    <location>
        <begin position="616"/>
        <end position="643"/>
    </location>
</feature>
<dbReference type="Gene3D" id="3.90.190.10">
    <property type="entry name" value="Protein tyrosine phosphatase superfamily"/>
    <property type="match status" value="2"/>
</dbReference>
<dbReference type="Pfam" id="PF00194">
    <property type="entry name" value="Carb_anhydrase"/>
    <property type="match status" value="1"/>
</dbReference>
<evidence type="ECO:0000313" key="20">
    <source>
        <dbReference type="EMBL" id="TNM88807.1"/>
    </source>
</evidence>
<comment type="caution">
    <text evidence="20">The sequence shown here is derived from an EMBL/GenBank/DDBJ whole genome shotgun (WGS) entry which is preliminary data.</text>
</comment>
<dbReference type="InterPro" id="IPR050348">
    <property type="entry name" value="Protein-Tyr_Phosphatase"/>
</dbReference>
<feature type="compositionally biased region" description="Polar residues" evidence="14">
    <location>
        <begin position="567"/>
        <end position="583"/>
    </location>
</feature>
<evidence type="ECO:0000256" key="6">
    <source>
        <dbReference type="ARBA" id="ARBA00022737"/>
    </source>
</evidence>
<dbReference type="InterPro" id="IPR013783">
    <property type="entry name" value="Ig-like_fold"/>
</dbReference>
<dbReference type="InterPro" id="IPR016130">
    <property type="entry name" value="Tyr_Pase_AS"/>
</dbReference>
<feature type="region of interest" description="Disordered" evidence="14">
    <location>
        <begin position="484"/>
        <end position="583"/>
    </location>
</feature>
<evidence type="ECO:0000256" key="1">
    <source>
        <dbReference type="ARBA" id="ARBA00004479"/>
    </source>
</evidence>
<dbReference type="PANTHER" id="PTHR19134:SF468">
    <property type="entry name" value="RECEPTOR-TYPE TYROSINE-PROTEIN PHOSPHATASE GAMMA"/>
    <property type="match status" value="1"/>
</dbReference>
<dbReference type="InterPro" id="IPR029021">
    <property type="entry name" value="Prot-tyrosine_phosphatase-like"/>
</dbReference>
<feature type="non-terminal residue" evidence="20">
    <location>
        <position position="1"/>
    </location>
</feature>
<keyword evidence="6" id="KW-0677">Repeat</keyword>
<dbReference type="FunFam" id="2.60.40.10:FF:000255">
    <property type="entry name" value="receptor-type tyrosine-protein phosphatase gamma isoform X2"/>
    <property type="match status" value="1"/>
</dbReference>
<dbReference type="Pfam" id="PF00102">
    <property type="entry name" value="Y_phosphatase"/>
    <property type="match status" value="2"/>
</dbReference>
<keyword evidence="7" id="KW-0378">Hydrolase</keyword>
<keyword evidence="12" id="KW-0325">Glycoprotein</keyword>
<accession>A0A4Z2BA13</accession>
<dbReference type="InterPro" id="IPR000387">
    <property type="entry name" value="Tyr_Pase_dom"/>
</dbReference>
<dbReference type="PROSITE" id="PS51144">
    <property type="entry name" value="ALPHA_CA_2"/>
    <property type="match status" value="1"/>
</dbReference>
<feature type="domain" description="Alpha-carbonic anhydrase" evidence="19">
    <location>
        <begin position="1"/>
        <end position="240"/>
    </location>
</feature>
<dbReference type="PRINTS" id="PR00700">
    <property type="entry name" value="PRTYPHPHTASE"/>
</dbReference>
<dbReference type="PROSITE" id="PS50055">
    <property type="entry name" value="TYR_PHOSPHATASE_PTP"/>
    <property type="match status" value="2"/>
</dbReference>
<feature type="compositionally biased region" description="Basic and acidic residues" evidence="14">
    <location>
        <begin position="514"/>
        <end position="532"/>
    </location>
</feature>
<name>A0A4Z2BA13_9TELE</name>
<evidence type="ECO:0000256" key="11">
    <source>
        <dbReference type="ARBA" id="ARBA00023157"/>
    </source>
</evidence>
<dbReference type="FunFam" id="3.90.190.10:FF:000013">
    <property type="entry name" value="receptor-type tyrosine-protein phosphatase zeta isoform X1"/>
    <property type="match status" value="1"/>
</dbReference>
<keyword evidence="5" id="KW-0732">Signal</keyword>
<keyword evidence="8" id="KW-0904">Protein phosphatase</keyword>
<reference evidence="20 21" key="1">
    <citation type="submission" date="2019-04" db="EMBL/GenBank/DDBJ databases">
        <title>The sequence and de novo assembly of Takifugu bimaculatus genome using PacBio and Hi-C technologies.</title>
        <authorList>
            <person name="Xu P."/>
            <person name="Liu B."/>
            <person name="Zhou Z."/>
        </authorList>
    </citation>
    <scope>NUCLEOTIDE SEQUENCE [LARGE SCALE GENOMIC DNA]</scope>
    <source>
        <strain evidence="20">TB-2018</strain>
        <tissue evidence="20">Muscle</tissue>
    </source>
</reference>
<feature type="domain" description="Tyrosine-protein phosphatase" evidence="16">
    <location>
        <begin position="1002"/>
        <end position="1261"/>
    </location>
</feature>
<dbReference type="EC" id="3.1.3.48" evidence="3"/>
<dbReference type="Pfam" id="PF00041">
    <property type="entry name" value="fn3"/>
    <property type="match status" value="1"/>
</dbReference>
<evidence type="ECO:0000259" key="18">
    <source>
        <dbReference type="PROSITE" id="PS50853"/>
    </source>
</evidence>
<evidence type="ECO:0000256" key="12">
    <source>
        <dbReference type="ARBA" id="ARBA00023180"/>
    </source>
</evidence>
<evidence type="ECO:0000256" key="14">
    <source>
        <dbReference type="SAM" id="MobiDB-lite"/>
    </source>
</evidence>
<keyword evidence="9 15" id="KW-1133">Transmembrane helix</keyword>
<evidence type="ECO:0000259" key="17">
    <source>
        <dbReference type="PROSITE" id="PS50056"/>
    </source>
</evidence>
<evidence type="ECO:0000256" key="5">
    <source>
        <dbReference type="ARBA" id="ARBA00022729"/>
    </source>
</evidence>
<dbReference type="InterPro" id="IPR036398">
    <property type="entry name" value="CA_dom_sf"/>
</dbReference>